<gene>
    <name evidence="1" type="ORF">QR98_0106000</name>
</gene>
<proteinExistence type="predicted"/>
<dbReference type="VEuPathDB" id="VectorBase:SSCA010181"/>
<reference evidence="1 2" key="1">
    <citation type="journal article" date="2015" name="Parasit. Vectors">
        <title>Draft genome of the scabies mite.</title>
        <authorList>
            <person name="Rider S.D.Jr."/>
            <person name="Morgan M.S."/>
            <person name="Arlian L.G."/>
        </authorList>
    </citation>
    <scope>NUCLEOTIDE SEQUENCE [LARGE SCALE GENOMIC DNA]</scope>
    <source>
        <strain evidence="1">Arlian Lab</strain>
    </source>
</reference>
<dbReference type="OrthoDB" id="8749569at2759"/>
<protein>
    <submittedName>
        <fullName evidence="1">Uncharacterized protein</fullName>
    </submittedName>
</protein>
<accession>A0A132AMB8</accession>
<dbReference type="EMBL" id="JXLN01018584">
    <property type="protein sequence ID" value="KPM12019.1"/>
    <property type="molecule type" value="Genomic_DNA"/>
</dbReference>
<dbReference type="AlphaFoldDB" id="A0A132AMB8"/>
<dbReference type="Proteomes" id="UP000616769">
    <property type="component" value="Unassembled WGS sequence"/>
</dbReference>
<sequence length="89" mass="9997">MSRRKQTRPQHFATDNDGKLEARDELTLSDISATTKIKRSSVVTADTTETIGKGNTEEDQNLDHQRHNAAANFGEESKLNVDRILPIDF</sequence>
<comment type="caution">
    <text evidence="1">The sequence shown here is derived from an EMBL/GenBank/DDBJ whole genome shotgun (WGS) entry which is preliminary data.</text>
</comment>
<organism evidence="1 2">
    <name type="scientific">Sarcoptes scabiei</name>
    <name type="common">Itch mite</name>
    <name type="synonym">Acarus scabiei</name>
    <dbReference type="NCBI Taxonomy" id="52283"/>
    <lineage>
        <taxon>Eukaryota</taxon>
        <taxon>Metazoa</taxon>
        <taxon>Ecdysozoa</taxon>
        <taxon>Arthropoda</taxon>
        <taxon>Chelicerata</taxon>
        <taxon>Arachnida</taxon>
        <taxon>Acari</taxon>
        <taxon>Acariformes</taxon>
        <taxon>Sarcoptiformes</taxon>
        <taxon>Astigmata</taxon>
        <taxon>Psoroptidia</taxon>
        <taxon>Sarcoptoidea</taxon>
        <taxon>Sarcoptidae</taxon>
        <taxon>Sarcoptinae</taxon>
        <taxon>Sarcoptes</taxon>
    </lineage>
</organism>
<name>A0A132AMB8_SARSC</name>
<evidence type="ECO:0000313" key="1">
    <source>
        <dbReference type="EMBL" id="KPM12019.1"/>
    </source>
</evidence>
<evidence type="ECO:0000313" key="2">
    <source>
        <dbReference type="Proteomes" id="UP000616769"/>
    </source>
</evidence>